<evidence type="ECO:0000313" key="8">
    <source>
        <dbReference type="EMBL" id="SHM20402.1"/>
    </source>
</evidence>
<evidence type="ECO:0000256" key="4">
    <source>
        <dbReference type="ARBA" id="ARBA00022603"/>
    </source>
</evidence>
<dbReference type="HAMAP" id="MF_00090">
    <property type="entry name" value="PIMT"/>
    <property type="match status" value="1"/>
</dbReference>
<dbReference type="Proteomes" id="UP000184444">
    <property type="component" value="Unassembled WGS sequence"/>
</dbReference>
<dbReference type="GO" id="GO:0005737">
    <property type="term" value="C:cytoplasm"/>
    <property type="evidence" value="ECO:0007669"/>
    <property type="project" value="UniProtKB-SubCell"/>
</dbReference>
<gene>
    <name evidence="7" type="primary">pcm</name>
    <name evidence="8" type="ORF">SAMN05444389_10510</name>
</gene>
<proteinExistence type="inferred from homology"/>
<name>A0A1M7GVL7_9RHOB</name>
<keyword evidence="9" id="KW-1185">Reference proteome</keyword>
<dbReference type="CDD" id="cd02440">
    <property type="entry name" value="AdoMet_MTases"/>
    <property type="match status" value="1"/>
</dbReference>
<dbReference type="GO" id="GO:0032259">
    <property type="term" value="P:methylation"/>
    <property type="evidence" value="ECO:0007669"/>
    <property type="project" value="UniProtKB-KW"/>
</dbReference>
<dbReference type="InterPro" id="IPR000682">
    <property type="entry name" value="PCMT"/>
</dbReference>
<dbReference type="FunFam" id="3.40.50.150:FF:000010">
    <property type="entry name" value="Protein-L-isoaspartate O-methyltransferase"/>
    <property type="match status" value="1"/>
</dbReference>
<evidence type="ECO:0000256" key="2">
    <source>
        <dbReference type="ARBA" id="ARBA00005369"/>
    </source>
</evidence>
<feature type="active site" evidence="7">
    <location>
        <position position="62"/>
    </location>
</feature>
<dbReference type="RefSeq" id="WP_200796437.1">
    <property type="nucleotide sequence ID" value="NZ_FRCK01000005.1"/>
</dbReference>
<accession>A0A1M7GVL7</accession>
<dbReference type="InterPro" id="IPR029063">
    <property type="entry name" value="SAM-dependent_MTases_sf"/>
</dbReference>
<dbReference type="GO" id="GO:0030091">
    <property type="term" value="P:protein repair"/>
    <property type="evidence" value="ECO:0007669"/>
    <property type="project" value="UniProtKB-UniRule"/>
</dbReference>
<comment type="similarity">
    <text evidence="2 7">Belongs to the methyltransferase superfamily. L-isoaspartyl/D-aspartyl protein methyltransferase family.</text>
</comment>
<dbReference type="PANTHER" id="PTHR11579:SF0">
    <property type="entry name" value="PROTEIN-L-ISOASPARTATE(D-ASPARTATE) O-METHYLTRANSFERASE"/>
    <property type="match status" value="1"/>
</dbReference>
<dbReference type="AlphaFoldDB" id="A0A1M7GVL7"/>
<reference evidence="9" key="1">
    <citation type="submission" date="2016-11" db="EMBL/GenBank/DDBJ databases">
        <authorList>
            <person name="Varghese N."/>
            <person name="Submissions S."/>
        </authorList>
    </citation>
    <scope>NUCLEOTIDE SEQUENCE [LARGE SCALE GENOMIC DNA]</scope>
    <source>
        <strain evidence="9">DSM 6637</strain>
    </source>
</reference>
<evidence type="ECO:0000256" key="6">
    <source>
        <dbReference type="ARBA" id="ARBA00022691"/>
    </source>
</evidence>
<evidence type="ECO:0000256" key="5">
    <source>
        <dbReference type="ARBA" id="ARBA00022679"/>
    </source>
</evidence>
<keyword evidence="5 7" id="KW-0808">Transferase</keyword>
<evidence type="ECO:0000256" key="7">
    <source>
        <dbReference type="HAMAP-Rule" id="MF_00090"/>
    </source>
</evidence>
<dbReference type="Gene3D" id="3.40.50.150">
    <property type="entry name" value="Vaccinia Virus protein VP39"/>
    <property type="match status" value="1"/>
</dbReference>
<keyword evidence="3 7" id="KW-0963">Cytoplasm</keyword>
<dbReference type="PANTHER" id="PTHR11579">
    <property type="entry name" value="PROTEIN-L-ISOASPARTATE O-METHYLTRANSFERASE"/>
    <property type="match status" value="1"/>
</dbReference>
<sequence>MPDRSSDRQLMVASQIAPRGVADARVLDAMRSVPREEFVPPAQRADAYADHPLPIGSGQTISQPYIVAMMLEAAEIAPEDRVLEIGAGSGYAAAVASRLAASVCAVERIGDLARAAAGRLARLGYGNVEVRHDDGTGGWPGGGSFDVILVAAAGPEIPAPLLAQLAPGGRLVMPVGPRGEAQRLTRIRRTPEGDRHEDLGAVVFVPLIGAAGYADDGGSAPG</sequence>
<comment type="catalytic activity">
    <reaction evidence="7">
        <text>[protein]-L-isoaspartate + S-adenosyl-L-methionine = [protein]-L-isoaspartate alpha-methyl ester + S-adenosyl-L-homocysteine</text>
        <dbReference type="Rhea" id="RHEA:12705"/>
        <dbReference type="Rhea" id="RHEA-COMP:12143"/>
        <dbReference type="Rhea" id="RHEA-COMP:12144"/>
        <dbReference type="ChEBI" id="CHEBI:57856"/>
        <dbReference type="ChEBI" id="CHEBI:59789"/>
        <dbReference type="ChEBI" id="CHEBI:90596"/>
        <dbReference type="ChEBI" id="CHEBI:90598"/>
        <dbReference type="EC" id="2.1.1.77"/>
    </reaction>
</comment>
<evidence type="ECO:0000256" key="1">
    <source>
        <dbReference type="ARBA" id="ARBA00004496"/>
    </source>
</evidence>
<dbReference type="STRING" id="53463.SAMN05444389_10510"/>
<protein>
    <recommendedName>
        <fullName evidence="7">Protein-L-isoaspartate O-methyltransferase</fullName>
        <ecNumber evidence="7">2.1.1.77</ecNumber>
    </recommendedName>
    <alternativeName>
        <fullName evidence="7">L-isoaspartyl protein carboxyl methyltransferase</fullName>
    </alternativeName>
    <alternativeName>
        <fullName evidence="7">Protein L-isoaspartyl methyltransferase</fullName>
    </alternativeName>
    <alternativeName>
        <fullName evidence="7">Protein-beta-aspartate methyltransferase</fullName>
        <shortName evidence="7">PIMT</shortName>
    </alternativeName>
</protein>
<dbReference type="EMBL" id="FRCK01000005">
    <property type="protein sequence ID" value="SHM20402.1"/>
    <property type="molecule type" value="Genomic_DNA"/>
</dbReference>
<comment type="function">
    <text evidence="7">Catalyzes the methyl esterification of L-isoaspartyl residues in peptides and proteins that result from spontaneous decomposition of normal L-aspartyl and L-asparaginyl residues. It plays a role in the repair and/or degradation of damaged proteins.</text>
</comment>
<keyword evidence="6 7" id="KW-0949">S-adenosyl-L-methionine</keyword>
<dbReference type="Pfam" id="PF01135">
    <property type="entry name" value="PCMT"/>
    <property type="match status" value="1"/>
</dbReference>
<dbReference type="GO" id="GO:0004719">
    <property type="term" value="F:protein-L-isoaspartate (D-aspartate) O-methyltransferase activity"/>
    <property type="evidence" value="ECO:0007669"/>
    <property type="project" value="UniProtKB-UniRule"/>
</dbReference>
<organism evidence="8 9">
    <name type="scientific">Paracoccus solventivorans</name>
    <dbReference type="NCBI Taxonomy" id="53463"/>
    <lineage>
        <taxon>Bacteria</taxon>
        <taxon>Pseudomonadati</taxon>
        <taxon>Pseudomonadota</taxon>
        <taxon>Alphaproteobacteria</taxon>
        <taxon>Rhodobacterales</taxon>
        <taxon>Paracoccaceae</taxon>
        <taxon>Paracoccus</taxon>
    </lineage>
</organism>
<dbReference type="SUPFAM" id="SSF53335">
    <property type="entry name" value="S-adenosyl-L-methionine-dependent methyltransferases"/>
    <property type="match status" value="1"/>
</dbReference>
<dbReference type="NCBIfam" id="NF001453">
    <property type="entry name" value="PRK00312.1"/>
    <property type="match status" value="1"/>
</dbReference>
<keyword evidence="4 7" id="KW-0489">Methyltransferase</keyword>
<dbReference type="NCBIfam" id="TIGR00080">
    <property type="entry name" value="pimt"/>
    <property type="match status" value="1"/>
</dbReference>
<comment type="subcellular location">
    <subcellularLocation>
        <location evidence="1 7">Cytoplasm</location>
    </subcellularLocation>
</comment>
<evidence type="ECO:0000313" key="9">
    <source>
        <dbReference type="Proteomes" id="UP000184444"/>
    </source>
</evidence>
<evidence type="ECO:0000256" key="3">
    <source>
        <dbReference type="ARBA" id="ARBA00022490"/>
    </source>
</evidence>
<dbReference type="EC" id="2.1.1.77" evidence="7"/>